<evidence type="ECO:0000313" key="2">
    <source>
        <dbReference type="EMBL" id="OTP17278.1"/>
    </source>
</evidence>
<reference evidence="3" key="2">
    <citation type="submission" date="2017-05" db="EMBL/GenBank/DDBJ databases">
        <authorList>
            <consortium name="The Broad Institute Genomics Platform"/>
            <consortium name="The Broad Institute Genomic Center for Infectious Diseases"/>
            <person name="Earl A."/>
            <person name="Manson A."/>
            <person name="Schwartman J."/>
            <person name="Gilmore M."/>
            <person name="Abouelleil A."/>
            <person name="Cao P."/>
            <person name="Chapman S."/>
            <person name="Cusick C."/>
            <person name="Shea T."/>
            <person name="Young S."/>
            <person name="Neafsey D."/>
            <person name="Nusbaum C."/>
            <person name="Birren B."/>
        </authorList>
    </citation>
    <scope>NUCLEOTIDE SEQUENCE</scope>
    <source>
        <strain evidence="3">9E7_DIV0242</strain>
    </source>
</reference>
<dbReference type="Proteomes" id="UP000195141">
    <property type="component" value="Chromosome"/>
</dbReference>
<accession>A0A242K919</accession>
<keyword evidence="1" id="KW-0175">Coiled coil</keyword>
<dbReference type="AlphaFoldDB" id="A0A242K919"/>
<evidence type="ECO:0000313" key="4">
    <source>
        <dbReference type="Proteomes" id="UP000195141"/>
    </source>
</evidence>
<name>A0A242K919_9ENTE</name>
<reference evidence="2" key="1">
    <citation type="submission" date="2017-05" db="EMBL/GenBank/DDBJ databases">
        <title>The Genome Sequence of Enterococcus sp. 9E7_DIV0242.</title>
        <authorList>
            <consortium name="The Broad Institute Genomics Platform"/>
            <consortium name="The Broad Institute Genomic Center for Infectious Diseases"/>
            <person name="Earl A."/>
            <person name="Manson A."/>
            <person name="Schwartman J."/>
            <person name="Gilmore M."/>
            <person name="Abouelleil A."/>
            <person name="Cao P."/>
            <person name="Chapman S."/>
            <person name="Cusick C."/>
            <person name="Shea T."/>
            <person name="Young S."/>
            <person name="Neafsey D."/>
            <person name="Nusbaum C."/>
            <person name="Birren B."/>
        </authorList>
    </citation>
    <scope>NUCLEOTIDE SEQUENCE [LARGE SCALE GENOMIC DNA]</scope>
    <source>
        <strain evidence="2">9E7_DIV0242</strain>
    </source>
</reference>
<evidence type="ECO:0000256" key="1">
    <source>
        <dbReference type="SAM" id="Coils"/>
    </source>
</evidence>
<gene>
    <name evidence="2" type="ORF">A5888_001416</name>
    <name evidence="3" type="ORF">A5888_002653</name>
</gene>
<dbReference type="OrthoDB" id="2194396at2"/>
<dbReference type="EMBL" id="CP147247">
    <property type="protein sequence ID" value="WYJ90885.1"/>
    <property type="molecule type" value="Genomic_DNA"/>
</dbReference>
<reference evidence="3" key="3">
    <citation type="submission" date="2024-03" db="EMBL/GenBank/DDBJ databases">
        <title>The Genome Sequence of Enterococcus sp. DIV0242b.</title>
        <authorList>
            <consortium name="The Broad Institute Genomics Platform"/>
            <consortium name="The Broad Institute Microbial Omics Core"/>
            <consortium name="The Broad Institute Genomic Center for Infectious Diseases"/>
            <person name="Earl A."/>
            <person name="Manson A."/>
            <person name="Gilmore M."/>
            <person name="Schwartman J."/>
            <person name="Shea T."/>
            <person name="Abouelleil A."/>
            <person name="Cao P."/>
            <person name="Chapman S."/>
            <person name="Cusick C."/>
            <person name="Young S."/>
            <person name="Neafsey D."/>
            <person name="Nusbaum C."/>
            <person name="Birren B."/>
        </authorList>
    </citation>
    <scope>NUCLEOTIDE SEQUENCE</scope>
    <source>
        <strain evidence="3">9E7_DIV0242</strain>
    </source>
</reference>
<protein>
    <submittedName>
        <fullName evidence="2">Uncharacterized protein</fullName>
    </submittedName>
</protein>
<proteinExistence type="predicted"/>
<keyword evidence="4" id="KW-1185">Reference proteome</keyword>
<sequence>MLNKENILGFIADHQEEIDELEKELTGITNENVINAVQQRLSYLRDNKYHYELQARAWKLID</sequence>
<feature type="coiled-coil region" evidence="1">
    <location>
        <begin position="4"/>
        <end position="31"/>
    </location>
</feature>
<organism evidence="2">
    <name type="scientific">Candidatus Enterococcus clewellii</name>
    <dbReference type="NCBI Taxonomy" id="1834193"/>
    <lineage>
        <taxon>Bacteria</taxon>
        <taxon>Bacillati</taxon>
        <taxon>Bacillota</taxon>
        <taxon>Bacilli</taxon>
        <taxon>Lactobacillales</taxon>
        <taxon>Enterococcaceae</taxon>
        <taxon>Enterococcus</taxon>
    </lineage>
</organism>
<dbReference type="RefSeq" id="WP_086348519.1">
    <property type="nucleotide sequence ID" value="NZ_CP147247.1"/>
</dbReference>
<dbReference type="EMBL" id="NGMM01000002">
    <property type="protein sequence ID" value="OTP17278.1"/>
    <property type="molecule type" value="Genomic_DNA"/>
</dbReference>
<evidence type="ECO:0000313" key="3">
    <source>
        <dbReference type="EMBL" id="WYJ90885.1"/>
    </source>
</evidence>